<gene>
    <name evidence="12" type="ORF">EQ836_10865</name>
</gene>
<evidence type="ECO:0000313" key="13">
    <source>
        <dbReference type="Proteomes" id="UP000317327"/>
    </source>
</evidence>
<protein>
    <recommendedName>
        <fullName evidence="2">Type II secretion system protein H</fullName>
    </recommendedName>
    <alternativeName>
        <fullName evidence="10">General secretion pathway protein H</fullName>
    </alternativeName>
</protein>
<keyword evidence="4" id="KW-0488">Methylation</keyword>
<evidence type="ECO:0000256" key="6">
    <source>
        <dbReference type="ARBA" id="ARBA00022692"/>
    </source>
</evidence>
<sequence>MKQQSGFTLIELMITLALLGIILGLAMPAVTDFAIKQRVSSQANEMMLSLAFARSEAVKRNLNVKLMPVTGTHNGWEDGWCVGIDDNSHNEFMSNCGDPDAIRVYSANSGVTVVSAGISAPPIIKFRRDGAFDDAAVSISVTAPNLKADGLGARCIKLNRQGRAEVEKVARDDGC</sequence>
<dbReference type="InterPro" id="IPR012902">
    <property type="entry name" value="N_methyl_site"/>
</dbReference>
<dbReference type="Pfam" id="PF12019">
    <property type="entry name" value="GspH"/>
    <property type="match status" value="1"/>
</dbReference>
<proteinExistence type="inferred from homology"/>
<feature type="domain" description="General secretion pathway GspH" evidence="11">
    <location>
        <begin position="42"/>
        <end position="162"/>
    </location>
</feature>
<name>A0ABD7RX63_ECTME</name>
<dbReference type="EMBL" id="SCFV01000005">
    <property type="protein sequence ID" value="TRO18065.1"/>
    <property type="molecule type" value="Genomic_DNA"/>
</dbReference>
<evidence type="ECO:0000256" key="8">
    <source>
        <dbReference type="ARBA" id="ARBA00023136"/>
    </source>
</evidence>
<dbReference type="Pfam" id="PF07963">
    <property type="entry name" value="N_methyl"/>
    <property type="match status" value="1"/>
</dbReference>
<keyword evidence="6" id="KW-0812">Transmembrane</keyword>
<reference evidence="12 13" key="1">
    <citation type="submission" date="2019-01" db="EMBL/GenBank/DDBJ databases">
        <title>Whole genome shotgun sequencing of Pseudomonas spp. isolated by its ability to degrade furfural.</title>
        <authorList>
            <person name="Donoso R."/>
            <person name="Farkas C."/>
            <person name="Villegas P."/>
            <person name="Gonzales-Toro F."/>
            <person name="Guajardo-Parra M."/>
            <person name="Araya-Nail M."/>
            <person name="Morgante V."/>
            <person name="Perez-Pantoja D."/>
        </authorList>
    </citation>
    <scope>NUCLEOTIDE SEQUENCE [LARGE SCALE GENOMIC DNA]</scope>
    <source>
        <strain evidence="12 13">VN231</strain>
    </source>
</reference>
<organism evidence="12 13">
    <name type="scientific">Ectopseudomonas mendocina</name>
    <name type="common">Pseudomonas mendocina</name>
    <dbReference type="NCBI Taxonomy" id="300"/>
    <lineage>
        <taxon>Bacteria</taxon>
        <taxon>Pseudomonadati</taxon>
        <taxon>Pseudomonadota</taxon>
        <taxon>Gammaproteobacteria</taxon>
        <taxon>Pseudomonadales</taxon>
        <taxon>Pseudomonadaceae</taxon>
        <taxon>Ectopseudomonas</taxon>
    </lineage>
</organism>
<evidence type="ECO:0000256" key="9">
    <source>
        <dbReference type="ARBA" id="ARBA00025772"/>
    </source>
</evidence>
<evidence type="ECO:0000256" key="2">
    <source>
        <dbReference type="ARBA" id="ARBA00021549"/>
    </source>
</evidence>
<dbReference type="Gene3D" id="3.55.40.10">
    <property type="entry name" value="minor pseudopilin epsh domain"/>
    <property type="match status" value="1"/>
</dbReference>
<dbReference type="RefSeq" id="WP_143501394.1">
    <property type="nucleotide sequence ID" value="NZ_SCFV01000005.1"/>
</dbReference>
<comment type="similarity">
    <text evidence="9">Belongs to the GSP H family.</text>
</comment>
<comment type="subcellular location">
    <subcellularLocation>
        <location evidence="1">Cell inner membrane</location>
        <topology evidence="1">Single-pass membrane protein</topology>
    </subcellularLocation>
</comment>
<dbReference type="Proteomes" id="UP000317327">
    <property type="component" value="Unassembled WGS sequence"/>
</dbReference>
<dbReference type="InterPro" id="IPR045584">
    <property type="entry name" value="Pilin-like"/>
</dbReference>
<evidence type="ECO:0000259" key="11">
    <source>
        <dbReference type="Pfam" id="PF12019"/>
    </source>
</evidence>
<keyword evidence="5" id="KW-0997">Cell inner membrane</keyword>
<dbReference type="SUPFAM" id="SSF54523">
    <property type="entry name" value="Pili subunits"/>
    <property type="match status" value="1"/>
</dbReference>
<dbReference type="GO" id="GO:0005886">
    <property type="term" value="C:plasma membrane"/>
    <property type="evidence" value="ECO:0007669"/>
    <property type="project" value="UniProtKB-SubCell"/>
</dbReference>
<keyword evidence="3" id="KW-1003">Cell membrane</keyword>
<evidence type="ECO:0000256" key="4">
    <source>
        <dbReference type="ARBA" id="ARBA00022481"/>
    </source>
</evidence>
<dbReference type="PROSITE" id="PS00409">
    <property type="entry name" value="PROKAR_NTER_METHYL"/>
    <property type="match status" value="1"/>
</dbReference>
<evidence type="ECO:0000256" key="10">
    <source>
        <dbReference type="ARBA" id="ARBA00030775"/>
    </source>
</evidence>
<accession>A0ABD7RX63</accession>
<evidence type="ECO:0000256" key="7">
    <source>
        <dbReference type="ARBA" id="ARBA00022989"/>
    </source>
</evidence>
<evidence type="ECO:0000256" key="5">
    <source>
        <dbReference type="ARBA" id="ARBA00022519"/>
    </source>
</evidence>
<evidence type="ECO:0000313" key="12">
    <source>
        <dbReference type="EMBL" id="TRO18065.1"/>
    </source>
</evidence>
<dbReference type="InterPro" id="IPR022346">
    <property type="entry name" value="T2SS_GspH"/>
</dbReference>
<evidence type="ECO:0000256" key="1">
    <source>
        <dbReference type="ARBA" id="ARBA00004377"/>
    </source>
</evidence>
<dbReference type="NCBIfam" id="TIGR02532">
    <property type="entry name" value="IV_pilin_GFxxxE"/>
    <property type="match status" value="1"/>
</dbReference>
<dbReference type="AlphaFoldDB" id="A0ABD7RX63"/>
<evidence type="ECO:0000256" key="3">
    <source>
        <dbReference type="ARBA" id="ARBA00022475"/>
    </source>
</evidence>
<comment type="caution">
    <text evidence="12">The sequence shown here is derived from an EMBL/GenBank/DDBJ whole genome shotgun (WGS) entry which is preliminary data.</text>
</comment>
<keyword evidence="7" id="KW-1133">Transmembrane helix</keyword>
<keyword evidence="8" id="KW-0472">Membrane</keyword>